<dbReference type="AlphaFoldDB" id="A0A915KX45"/>
<keyword evidence="7" id="KW-1185">Reference proteome</keyword>
<feature type="domain" description="G-protein coupled receptors family 1 profile" evidence="6">
    <location>
        <begin position="67"/>
        <end position="158"/>
    </location>
</feature>
<proteinExistence type="predicted"/>
<reference evidence="8" key="1">
    <citation type="submission" date="2022-11" db="UniProtKB">
        <authorList>
            <consortium name="WormBaseParasite"/>
        </authorList>
    </citation>
    <scope>IDENTIFICATION</scope>
</reference>
<name>A0A915KX45_ROMCU</name>
<evidence type="ECO:0000256" key="1">
    <source>
        <dbReference type="ARBA" id="ARBA00004370"/>
    </source>
</evidence>
<comment type="subcellular location">
    <subcellularLocation>
        <location evidence="1">Membrane</location>
    </subcellularLocation>
</comment>
<sequence>MLGIQVADLDQKKPLVINLLFDLQATNMDMIDANLTTFSPQQYSIGPLPRYVLLSLTLLVGLPGIFLNALTVYIKTKYSKQYGSPTYVFMVQRAVADILVLTCICIGTAIFIIFPYLPTQCRILQDIFAFALNIGWHPGCNFLCFIVYSRYVALCDND</sequence>
<dbReference type="Proteomes" id="UP000887565">
    <property type="component" value="Unplaced"/>
</dbReference>
<dbReference type="PROSITE" id="PS50262">
    <property type="entry name" value="G_PROTEIN_RECEP_F1_2"/>
    <property type="match status" value="1"/>
</dbReference>
<dbReference type="SUPFAM" id="SSF81321">
    <property type="entry name" value="Family A G protein-coupled receptor-like"/>
    <property type="match status" value="1"/>
</dbReference>
<keyword evidence="3 5" id="KW-1133">Transmembrane helix</keyword>
<dbReference type="InterPro" id="IPR017452">
    <property type="entry name" value="GPCR_Rhodpsn_7TM"/>
</dbReference>
<accession>A0A915KX45</accession>
<evidence type="ECO:0000259" key="6">
    <source>
        <dbReference type="PROSITE" id="PS50262"/>
    </source>
</evidence>
<dbReference type="GO" id="GO:0016020">
    <property type="term" value="C:membrane"/>
    <property type="evidence" value="ECO:0007669"/>
    <property type="project" value="UniProtKB-SubCell"/>
</dbReference>
<evidence type="ECO:0000256" key="2">
    <source>
        <dbReference type="ARBA" id="ARBA00022692"/>
    </source>
</evidence>
<feature type="transmembrane region" description="Helical" evidence="5">
    <location>
        <begin position="51"/>
        <end position="74"/>
    </location>
</feature>
<feature type="transmembrane region" description="Helical" evidence="5">
    <location>
        <begin position="95"/>
        <end position="117"/>
    </location>
</feature>
<evidence type="ECO:0000313" key="8">
    <source>
        <dbReference type="WBParaSite" id="nRc.2.0.1.t43039-RA"/>
    </source>
</evidence>
<protein>
    <submittedName>
        <fullName evidence="8">G-protein coupled receptors family 1 profile domain-containing protein</fullName>
    </submittedName>
</protein>
<evidence type="ECO:0000256" key="5">
    <source>
        <dbReference type="SAM" id="Phobius"/>
    </source>
</evidence>
<evidence type="ECO:0000256" key="3">
    <source>
        <dbReference type="ARBA" id="ARBA00022989"/>
    </source>
</evidence>
<dbReference type="Gene3D" id="1.20.1070.10">
    <property type="entry name" value="Rhodopsin 7-helix transmembrane proteins"/>
    <property type="match status" value="1"/>
</dbReference>
<evidence type="ECO:0000256" key="4">
    <source>
        <dbReference type="ARBA" id="ARBA00023136"/>
    </source>
</evidence>
<keyword evidence="4 5" id="KW-0472">Membrane</keyword>
<evidence type="ECO:0000313" key="7">
    <source>
        <dbReference type="Proteomes" id="UP000887565"/>
    </source>
</evidence>
<dbReference type="WBParaSite" id="nRc.2.0.1.t43039-RA">
    <property type="protein sequence ID" value="nRc.2.0.1.t43039-RA"/>
    <property type="gene ID" value="nRc.2.0.1.g43039"/>
</dbReference>
<keyword evidence="2 5" id="KW-0812">Transmembrane</keyword>
<organism evidence="7 8">
    <name type="scientific">Romanomermis culicivorax</name>
    <name type="common">Nematode worm</name>
    <dbReference type="NCBI Taxonomy" id="13658"/>
    <lineage>
        <taxon>Eukaryota</taxon>
        <taxon>Metazoa</taxon>
        <taxon>Ecdysozoa</taxon>
        <taxon>Nematoda</taxon>
        <taxon>Enoplea</taxon>
        <taxon>Dorylaimia</taxon>
        <taxon>Mermithida</taxon>
        <taxon>Mermithoidea</taxon>
        <taxon>Mermithidae</taxon>
        <taxon>Romanomermis</taxon>
    </lineage>
</organism>